<keyword evidence="4" id="KW-1185">Reference proteome</keyword>
<dbReference type="Proteomes" id="UP000261166">
    <property type="component" value="Unassembled WGS sequence"/>
</dbReference>
<name>A0A3E3IWD2_9FIRM</name>
<evidence type="ECO:0000313" key="4">
    <source>
        <dbReference type="Proteomes" id="UP000260812"/>
    </source>
</evidence>
<dbReference type="EMBL" id="QVLU01000010">
    <property type="protein sequence ID" value="RGE71394.1"/>
    <property type="molecule type" value="Genomic_DNA"/>
</dbReference>
<reference evidence="3 5" key="1">
    <citation type="submission" date="2018-08" db="EMBL/GenBank/DDBJ databases">
        <title>A genome reference for cultivated species of the human gut microbiota.</title>
        <authorList>
            <person name="Zou Y."/>
            <person name="Xue W."/>
            <person name="Luo G."/>
        </authorList>
    </citation>
    <scope>NUCLEOTIDE SEQUENCE [LARGE SCALE GENOMIC DNA]</scope>
    <source>
        <strain evidence="3 5">AF26-4BH</strain>
        <strain evidence="2">TF05-5AC</strain>
    </source>
</reference>
<dbReference type="AlphaFoldDB" id="A0A3E3IWD2"/>
<sequence length="130" mass="15198">MRKFDDPRTRNLANEIERQYGNLRKFSQRIEIPYSSLVSMLNNGAYTMSYGTMLKICMLLELDPIDFTPLTGSRSMGEHLLEKQIMDTFSRFNQEGKRKVMELLEIYVQIEKYTVSFSRVPDGGNQEQEV</sequence>
<dbReference type="InterPro" id="IPR001387">
    <property type="entry name" value="Cro/C1-type_HTH"/>
</dbReference>
<dbReference type="Proteomes" id="UP000260812">
    <property type="component" value="Unassembled WGS sequence"/>
</dbReference>
<dbReference type="EMBL" id="QVLV01000008">
    <property type="protein sequence ID" value="RGE59831.1"/>
    <property type="molecule type" value="Genomic_DNA"/>
</dbReference>
<proteinExistence type="predicted"/>
<organism evidence="3 5">
    <name type="scientific">Eisenbergiella massiliensis</name>
    <dbReference type="NCBI Taxonomy" id="1720294"/>
    <lineage>
        <taxon>Bacteria</taxon>
        <taxon>Bacillati</taxon>
        <taxon>Bacillota</taxon>
        <taxon>Clostridia</taxon>
        <taxon>Lachnospirales</taxon>
        <taxon>Lachnospiraceae</taxon>
        <taxon>Eisenbergiella</taxon>
    </lineage>
</organism>
<gene>
    <name evidence="3" type="ORF">DWY69_12320</name>
    <name evidence="2" type="ORF">DXC51_13630</name>
</gene>
<dbReference type="Pfam" id="PF13443">
    <property type="entry name" value="HTH_26"/>
    <property type="match status" value="1"/>
</dbReference>
<dbReference type="GeneID" id="97987883"/>
<evidence type="ECO:0000313" key="2">
    <source>
        <dbReference type="EMBL" id="RGE59831.1"/>
    </source>
</evidence>
<protein>
    <submittedName>
        <fullName evidence="3">Transcriptional regulator</fullName>
    </submittedName>
</protein>
<comment type="caution">
    <text evidence="3">The sequence shown here is derived from an EMBL/GenBank/DDBJ whole genome shotgun (WGS) entry which is preliminary data.</text>
</comment>
<feature type="domain" description="HTH cro/C1-type" evidence="1">
    <location>
        <begin position="17"/>
        <end position="66"/>
    </location>
</feature>
<dbReference type="RefSeq" id="WP_021634979.1">
    <property type="nucleotide sequence ID" value="NZ_CANNOQ010000149.1"/>
</dbReference>
<evidence type="ECO:0000259" key="1">
    <source>
        <dbReference type="Pfam" id="PF13443"/>
    </source>
</evidence>
<evidence type="ECO:0000313" key="3">
    <source>
        <dbReference type="EMBL" id="RGE71394.1"/>
    </source>
</evidence>
<evidence type="ECO:0000313" key="5">
    <source>
        <dbReference type="Proteomes" id="UP000261166"/>
    </source>
</evidence>
<accession>A0A3E3IWD2</accession>